<reference evidence="1 2" key="1">
    <citation type="journal article" date="2012" name="J. Virol.">
        <title>Genome of Klebsiella sp.-Infecting Bacteriophage vB_KleM_RaK2.</title>
        <authorList>
            <person name="Simoliunas E."/>
            <person name="Kaliniene L."/>
            <person name="Truncaite L."/>
            <person name="Klausa V."/>
            <person name="Zajanckauskaite A."/>
            <person name="Meskys R."/>
        </authorList>
    </citation>
    <scope>NUCLEOTIDE SEQUENCE [LARGE SCALE GENOMIC DNA]</scope>
</reference>
<keyword evidence="2" id="KW-1185">Reference proteome</keyword>
<proteinExistence type="predicted"/>
<dbReference type="OrthoDB" id="19582at10239"/>
<gene>
    <name evidence="1" type="ORF">RaK2_00448</name>
</gene>
<keyword evidence="1" id="KW-0808">Transferase</keyword>
<evidence type="ECO:0000313" key="2">
    <source>
        <dbReference type="Proteomes" id="UP000007524"/>
    </source>
</evidence>
<evidence type="ECO:0000313" key="1">
    <source>
        <dbReference type="EMBL" id="AFA44721.1"/>
    </source>
</evidence>
<dbReference type="InterPro" id="IPR014729">
    <property type="entry name" value="Rossmann-like_a/b/a_fold"/>
</dbReference>
<dbReference type="SUPFAM" id="SSF52374">
    <property type="entry name" value="Nucleotidylyl transferase"/>
    <property type="match status" value="1"/>
</dbReference>
<dbReference type="Gene3D" id="3.40.50.620">
    <property type="entry name" value="HUPs"/>
    <property type="match status" value="1"/>
</dbReference>
<name>H6X4Q5_9CAUD</name>
<dbReference type="EMBL" id="JQ513383">
    <property type="protein sequence ID" value="AFA44721.1"/>
    <property type="molecule type" value="Genomic_DNA"/>
</dbReference>
<protein>
    <submittedName>
        <fullName evidence="1">Putative cytitidyltransferase</fullName>
    </submittedName>
</protein>
<dbReference type="GO" id="GO:0016740">
    <property type="term" value="F:transferase activity"/>
    <property type="evidence" value="ECO:0007669"/>
    <property type="project" value="UniProtKB-KW"/>
</dbReference>
<accession>H6X4Q5</accession>
<organism evidence="1 2">
    <name type="scientific">Klebsiella phage vB_KleM_RaK2</name>
    <dbReference type="NCBI Taxonomy" id="1147094"/>
    <lineage>
        <taxon>Viruses</taxon>
        <taxon>Duplodnaviria</taxon>
        <taxon>Heunggongvirae</taxon>
        <taxon>Uroviricota</taxon>
        <taxon>Caudoviricetes</taxon>
        <taxon>Alcyoneusvirus</taxon>
        <taxon>Alcyoneusvirus RaK2</taxon>
    </lineage>
</organism>
<dbReference type="GeneID" id="14013036"/>
<dbReference type="Proteomes" id="UP000007524">
    <property type="component" value="Segment"/>
</dbReference>
<sequence length="178" mass="20380">MNKCIITFGRINPIHLGHGILFNKVQDISTELNADFRIYLSTTQDPKKNPLPPNLKQYYTSNFYPNIKDVLSTESNVINIMQDLDSKYNDIIFVCGSDRINSFKKALDSANGKLYNFDSIQVIQAGIERECSKYSSTVMRSYALDGDYNSFSTFLPGKDVYLKEQLFEDVRLYLGVQK</sequence>
<dbReference type="RefSeq" id="YP_007007603.1">
    <property type="nucleotide sequence ID" value="NC_019526.1"/>
</dbReference>
<dbReference type="KEGG" id="vg:14013036"/>